<evidence type="ECO:0000259" key="1">
    <source>
        <dbReference type="Pfam" id="PF00685"/>
    </source>
</evidence>
<feature type="domain" description="Sulfotransferase" evidence="1">
    <location>
        <begin position="163"/>
        <end position="359"/>
    </location>
</feature>
<dbReference type="GO" id="GO:0019319">
    <property type="term" value="P:hexose biosynthetic process"/>
    <property type="evidence" value="ECO:0007669"/>
    <property type="project" value="TreeGrafter"/>
</dbReference>
<reference evidence="2" key="1">
    <citation type="journal article" date="2023" name="Mol. Biol. Evol.">
        <title>Third-Generation Sequencing Reveals the Adaptive Role of the Epigenome in Three Deep-Sea Polychaetes.</title>
        <authorList>
            <person name="Perez M."/>
            <person name="Aroh O."/>
            <person name="Sun Y."/>
            <person name="Lan Y."/>
            <person name="Juniper S.K."/>
            <person name="Young C.R."/>
            <person name="Angers B."/>
            <person name="Qian P.Y."/>
        </authorList>
    </citation>
    <scope>NUCLEOTIDE SEQUENCE</scope>
    <source>
        <strain evidence="2">P08H-3</strain>
    </source>
</reference>
<dbReference type="PANTHER" id="PTHR15723:SF0">
    <property type="entry name" value="CARBOHYDRATE SULFOTRANSFERASE 15"/>
    <property type="match status" value="1"/>
</dbReference>
<comment type="caution">
    <text evidence="2">The sequence shown here is derived from an EMBL/GenBank/DDBJ whole genome shotgun (WGS) entry which is preliminary data.</text>
</comment>
<dbReference type="GO" id="GO:0050659">
    <property type="term" value="F:N-acetylgalactosamine 4-sulfate 6-O-sulfotransferase activity"/>
    <property type="evidence" value="ECO:0007669"/>
    <property type="project" value="TreeGrafter"/>
</dbReference>
<sequence length="641" mass="77344">SNRYLTFWKHCHRGPTSARGRQSQLTDQSIQTTPSILEWLANDDTIGENALLLDDNIEVGQEYFSLQVTEDDIEDFTVFIYYPRQKLPRLLPNYKNPCWMEMVPRQFSYLRDAFYYKYYQSNPKSRPHGAWNYTFNKMEELIQARKKNNTEQRGWRIRCFPYFFIPGFTKSGTSDLYKTLMMFPDFISGIKKEPKYWNQERLRPPSQPGDFDPMVIWKTPMWHLIKGNEKRNEPRYLTQHHLYSINPQIKIIVLMRNPVDRTYSHYKHFNGKKNKTVQALQFHKDMIKALFKLNECINRRPIRECVHKNWSLIGGMYHVFIEHWLSVFPREQFLFIKSEDYFNNRTATLLEVFSFLQTDKQGIEHLLRDVYHLPATHRSIQLTMTNETRNLLDMLPAPRFSDYLDLYDAASEQIRQDVTVTERGSIHYHPRIIGDFDPMVIWKTPMWHLIKGNEKRNEPRYLTQHHLYSINPQIKIIVLMRNPVDRTYSHYKHFNGKKNLNVQAWQFHKDMIKALFKLNQCINRRSIRECVHKNWSLIGGMYHVFIEHWLSVFPREQFLFIKSEDYFNNRTATLMEVFSFLQTDTEGVQHLLRDVYHLPATHRSIQLTMRNETRNLLDRFFRPRNMKLESLLNDDRWRWDK</sequence>
<dbReference type="Pfam" id="PF00685">
    <property type="entry name" value="Sulfotransfer_1"/>
    <property type="match status" value="2"/>
</dbReference>
<organism evidence="2 3">
    <name type="scientific">Paralvinella palmiformis</name>
    <dbReference type="NCBI Taxonomy" id="53620"/>
    <lineage>
        <taxon>Eukaryota</taxon>
        <taxon>Metazoa</taxon>
        <taxon>Spiralia</taxon>
        <taxon>Lophotrochozoa</taxon>
        <taxon>Annelida</taxon>
        <taxon>Polychaeta</taxon>
        <taxon>Sedentaria</taxon>
        <taxon>Canalipalpata</taxon>
        <taxon>Terebellida</taxon>
        <taxon>Terebelliformia</taxon>
        <taxon>Alvinellidae</taxon>
        <taxon>Paralvinella</taxon>
    </lineage>
</organism>
<dbReference type="PANTHER" id="PTHR15723">
    <property type="entry name" value="CARBOHYDRATE SULFOTRANSFERASE 15"/>
    <property type="match status" value="1"/>
</dbReference>
<evidence type="ECO:0000313" key="3">
    <source>
        <dbReference type="Proteomes" id="UP001208570"/>
    </source>
</evidence>
<dbReference type="Proteomes" id="UP001208570">
    <property type="component" value="Unassembled WGS sequence"/>
</dbReference>
<feature type="non-terminal residue" evidence="2">
    <location>
        <position position="1"/>
    </location>
</feature>
<protein>
    <recommendedName>
        <fullName evidence="1">Sulfotransferase domain-containing protein</fullName>
    </recommendedName>
</protein>
<name>A0AAD9JP32_9ANNE</name>
<keyword evidence="3" id="KW-1185">Reference proteome</keyword>
<dbReference type="InterPro" id="IPR027417">
    <property type="entry name" value="P-loop_NTPase"/>
</dbReference>
<dbReference type="Gene3D" id="3.40.50.300">
    <property type="entry name" value="P-loop containing nucleotide triphosphate hydrolases"/>
    <property type="match status" value="2"/>
</dbReference>
<accession>A0AAD9JP32</accession>
<dbReference type="AlphaFoldDB" id="A0AAD9JP32"/>
<dbReference type="InterPro" id="IPR000863">
    <property type="entry name" value="Sulfotransferase_dom"/>
</dbReference>
<feature type="domain" description="Sulfotransferase" evidence="1">
    <location>
        <begin position="444"/>
        <end position="590"/>
    </location>
</feature>
<evidence type="ECO:0000313" key="2">
    <source>
        <dbReference type="EMBL" id="KAK2156013.1"/>
    </source>
</evidence>
<proteinExistence type="predicted"/>
<dbReference type="EMBL" id="JAODUP010000224">
    <property type="protein sequence ID" value="KAK2156013.1"/>
    <property type="molecule type" value="Genomic_DNA"/>
</dbReference>
<dbReference type="SUPFAM" id="SSF52540">
    <property type="entry name" value="P-loop containing nucleoside triphosphate hydrolases"/>
    <property type="match status" value="2"/>
</dbReference>
<dbReference type="InterPro" id="IPR052654">
    <property type="entry name" value="CS_Sulfotransferase"/>
</dbReference>
<gene>
    <name evidence="2" type="ORF">LSH36_224g07039</name>
</gene>